<organism evidence="2">
    <name type="scientific">uncultured Caudovirales phage</name>
    <dbReference type="NCBI Taxonomy" id="2100421"/>
    <lineage>
        <taxon>Viruses</taxon>
        <taxon>Duplodnaviria</taxon>
        <taxon>Heunggongvirae</taxon>
        <taxon>Uroviricota</taxon>
        <taxon>Caudoviricetes</taxon>
        <taxon>Peduoviridae</taxon>
        <taxon>Maltschvirus</taxon>
        <taxon>Maltschvirus maltsch</taxon>
    </lineage>
</organism>
<evidence type="ECO:0000256" key="1">
    <source>
        <dbReference type="SAM" id="MobiDB-lite"/>
    </source>
</evidence>
<gene>
    <name evidence="2" type="ORF">UFOVP699_185</name>
</gene>
<dbReference type="EMBL" id="LR796670">
    <property type="protein sequence ID" value="CAB4159449.1"/>
    <property type="molecule type" value="Genomic_DNA"/>
</dbReference>
<reference evidence="2" key="1">
    <citation type="submission" date="2020-04" db="EMBL/GenBank/DDBJ databases">
        <authorList>
            <person name="Chiriac C."/>
            <person name="Salcher M."/>
            <person name="Ghai R."/>
            <person name="Kavagutti S V."/>
        </authorList>
    </citation>
    <scope>NUCLEOTIDE SEQUENCE</scope>
</reference>
<sequence length="320" mass="36618">MKWIKSQRIFESEQVYLPTHEELENLPVFKEMKRVFHDWGVKWTTGARAYANGTRALRIGERMNWAFYPYKKTIVRIEGGGTKASGLNYISLESWEDALVKVFATALGEHVWRLEKIPDFRFDPSVLAKILKTRKTENLNKFIATYPGTPPEVLMTMFKKDDPVIDDRLARNPNSPSSLVEGLFKRAGDRANLKDGFYHSHSYGAAIISSLAMNSSLSEDLYRTLFRITDDSDNERALHSLLNNPSIPVDIRDDLMTRKVPSGYWGQQMIETRREIASTAKLSPDTLVELAYNGSDPELAKEARKNPNMPDPTEWALKDW</sequence>
<evidence type="ECO:0000313" key="2">
    <source>
        <dbReference type="EMBL" id="CAB4159449.1"/>
    </source>
</evidence>
<protein>
    <submittedName>
        <fullName evidence="2">Uncharacterized protein</fullName>
    </submittedName>
</protein>
<name>A0A6J5NJB5_9CAUD</name>
<accession>A0A6J5NJB5</accession>
<feature type="region of interest" description="Disordered" evidence="1">
    <location>
        <begin position="298"/>
        <end position="320"/>
    </location>
</feature>
<proteinExistence type="predicted"/>